<keyword evidence="14" id="KW-1185">Reference proteome</keyword>
<accession>A0A0D2DCA5</accession>
<dbReference type="EMBL" id="KN847338">
    <property type="protein sequence ID" value="KIW40738.1"/>
    <property type="molecule type" value="Genomic_DNA"/>
</dbReference>
<dbReference type="OrthoDB" id="10253736at2759"/>
<dbReference type="Proteomes" id="UP000053342">
    <property type="component" value="Unassembled WGS sequence"/>
</dbReference>
<dbReference type="Gene3D" id="3.40.50.720">
    <property type="entry name" value="NAD(P)-binding Rossmann-like Domain"/>
    <property type="match status" value="1"/>
</dbReference>
<dbReference type="PRINTS" id="PR00080">
    <property type="entry name" value="SDRFAMILY"/>
</dbReference>
<dbReference type="PANTHER" id="PTHR24322:SF736">
    <property type="entry name" value="RETINOL DEHYDROGENASE 10"/>
    <property type="match status" value="1"/>
</dbReference>
<dbReference type="STRING" id="215243.A0A0D2DCA5"/>
<evidence type="ECO:0000256" key="9">
    <source>
        <dbReference type="ARBA" id="ARBA00059620"/>
    </source>
</evidence>
<dbReference type="PANTHER" id="PTHR24322">
    <property type="entry name" value="PKSB"/>
    <property type="match status" value="1"/>
</dbReference>
<evidence type="ECO:0000256" key="11">
    <source>
        <dbReference type="ARBA" id="ARBA00082544"/>
    </source>
</evidence>
<evidence type="ECO:0000256" key="6">
    <source>
        <dbReference type="ARBA" id="ARBA00023002"/>
    </source>
</evidence>
<keyword evidence="3" id="KW-0812">Transmembrane</keyword>
<dbReference type="InterPro" id="IPR036291">
    <property type="entry name" value="NAD(P)-bd_dom_sf"/>
</dbReference>
<evidence type="ECO:0000256" key="7">
    <source>
        <dbReference type="ARBA" id="ARBA00023098"/>
    </source>
</evidence>
<dbReference type="AlphaFoldDB" id="A0A0D2DCA5"/>
<evidence type="ECO:0000256" key="2">
    <source>
        <dbReference type="ARBA" id="ARBA00006484"/>
    </source>
</evidence>
<keyword evidence="6" id="KW-0560">Oxidoreductase</keyword>
<dbReference type="InterPro" id="IPR002347">
    <property type="entry name" value="SDR_fam"/>
</dbReference>
<comment type="function">
    <text evidence="9">Catalyzes the reduction of all-trans-retinal to all-trans-retinol in the presence of NADPH.</text>
</comment>
<evidence type="ECO:0000256" key="12">
    <source>
        <dbReference type="RuleBase" id="RU000363"/>
    </source>
</evidence>
<dbReference type="GeneID" id="27359990"/>
<evidence type="ECO:0000256" key="4">
    <source>
        <dbReference type="ARBA" id="ARBA00022857"/>
    </source>
</evidence>
<evidence type="ECO:0000313" key="13">
    <source>
        <dbReference type="EMBL" id="KIW40738.1"/>
    </source>
</evidence>
<dbReference type="PRINTS" id="PR00081">
    <property type="entry name" value="GDHRDH"/>
</dbReference>
<dbReference type="Pfam" id="PF00106">
    <property type="entry name" value="adh_short"/>
    <property type="match status" value="1"/>
</dbReference>
<evidence type="ECO:0000256" key="1">
    <source>
        <dbReference type="ARBA" id="ARBA00004141"/>
    </source>
</evidence>
<evidence type="ECO:0000256" key="10">
    <source>
        <dbReference type="ARBA" id="ARBA00068717"/>
    </source>
</evidence>
<evidence type="ECO:0000256" key="8">
    <source>
        <dbReference type="ARBA" id="ARBA00023136"/>
    </source>
</evidence>
<reference evidence="13 14" key="1">
    <citation type="submission" date="2015-01" db="EMBL/GenBank/DDBJ databases">
        <title>The Genome Sequence of Exophiala oligosperma CBS72588.</title>
        <authorList>
            <consortium name="The Broad Institute Genomics Platform"/>
            <person name="Cuomo C."/>
            <person name="de Hoog S."/>
            <person name="Gorbushina A."/>
            <person name="Stielow B."/>
            <person name="Teixiera M."/>
            <person name="Abouelleil A."/>
            <person name="Chapman S.B."/>
            <person name="Priest M."/>
            <person name="Young S.K."/>
            <person name="Wortman J."/>
            <person name="Nusbaum C."/>
            <person name="Birren B."/>
        </authorList>
    </citation>
    <scope>NUCLEOTIDE SEQUENCE [LARGE SCALE GENOMIC DNA]</scope>
    <source>
        <strain evidence="13 14">CBS 72588</strain>
    </source>
</reference>
<evidence type="ECO:0000313" key="14">
    <source>
        <dbReference type="Proteomes" id="UP000053342"/>
    </source>
</evidence>
<comment type="subcellular location">
    <subcellularLocation>
        <location evidence="1">Membrane</location>
        <topology evidence="1">Multi-pass membrane protein</topology>
    </subcellularLocation>
</comment>
<gene>
    <name evidence="13" type="ORF">PV06_07916</name>
</gene>
<dbReference type="RefSeq" id="XP_016260954.1">
    <property type="nucleotide sequence ID" value="XM_016409200.1"/>
</dbReference>
<proteinExistence type="inferred from homology"/>
<organism evidence="13 14">
    <name type="scientific">Exophiala oligosperma</name>
    <dbReference type="NCBI Taxonomy" id="215243"/>
    <lineage>
        <taxon>Eukaryota</taxon>
        <taxon>Fungi</taxon>
        <taxon>Dikarya</taxon>
        <taxon>Ascomycota</taxon>
        <taxon>Pezizomycotina</taxon>
        <taxon>Eurotiomycetes</taxon>
        <taxon>Chaetothyriomycetidae</taxon>
        <taxon>Chaetothyriales</taxon>
        <taxon>Herpotrichiellaceae</taxon>
        <taxon>Exophiala</taxon>
    </lineage>
</organism>
<sequence length="326" mass="36274">MDSSLQPLVKIIHSLLDRLPSRAQDIVKAPLTRYALGAWLALRLLRGLNSQLSRYTLNNYTTLSKFEPTNELAVVTGGSSGIGWQIMKDLSALNVRVVILDVQEPKGPLPRGVWFYKTDITSTETLKITADKIRREHGDPTILVNNAGVGNGGSIIDKSEELIRRTFEVNLMANYWTVKEFLPAMVRNNHGHVVSIASVASFVSFARSSDYCCSKVGVLAFHEALTQEIRHQYGAKRIRTSIIHPLWTRTPMVEALEKQGAKFGNNILKPEDVSGAVVKQIVSGSSGQIVLPANHQHLARLRAYPIWLQEFVRNQPSKMSQKAARV</sequence>
<keyword evidence="7" id="KW-0443">Lipid metabolism</keyword>
<protein>
    <recommendedName>
        <fullName evidence="10">Short-chain dehydrogenase/reductase 3</fullName>
    </recommendedName>
    <alternativeName>
        <fullName evidence="11">Retinal short-chain dehydrogenase/reductase 1</fullName>
    </alternativeName>
</protein>
<evidence type="ECO:0000256" key="3">
    <source>
        <dbReference type="ARBA" id="ARBA00022692"/>
    </source>
</evidence>
<keyword evidence="5" id="KW-1133">Transmembrane helix</keyword>
<evidence type="ECO:0000256" key="5">
    <source>
        <dbReference type="ARBA" id="ARBA00022989"/>
    </source>
</evidence>
<dbReference type="FunFam" id="3.40.50.720:FF:000131">
    <property type="entry name" value="Short-chain dehydrogenase/reductase 3"/>
    <property type="match status" value="1"/>
</dbReference>
<keyword evidence="8" id="KW-0472">Membrane</keyword>
<dbReference type="GO" id="GO:0052650">
    <property type="term" value="F:all-trans-retinol dehydrogenase (NADP+) activity"/>
    <property type="evidence" value="ECO:0007669"/>
    <property type="project" value="UniProtKB-ARBA"/>
</dbReference>
<dbReference type="HOGENOM" id="CLU_010194_5_2_1"/>
<dbReference type="GO" id="GO:0016020">
    <property type="term" value="C:membrane"/>
    <property type="evidence" value="ECO:0007669"/>
    <property type="project" value="UniProtKB-SubCell"/>
</dbReference>
<dbReference type="SUPFAM" id="SSF51735">
    <property type="entry name" value="NAD(P)-binding Rossmann-fold domains"/>
    <property type="match status" value="1"/>
</dbReference>
<comment type="similarity">
    <text evidence="2 12">Belongs to the short-chain dehydrogenases/reductases (SDR) family.</text>
</comment>
<dbReference type="CDD" id="cd05339">
    <property type="entry name" value="17beta-HSDXI-like_SDR_c"/>
    <property type="match status" value="1"/>
</dbReference>
<dbReference type="VEuPathDB" id="FungiDB:PV06_07916"/>
<keyword evidence="4" id="KW-0521">NADP</keyword>
<name>A0A0D2DCA5_9EURO</name>